<dbReference type="OrthoDB" id="6614687at2759"/>
<dbReference type="GO" id="GO:0005667">
    <property type="term" value="C:transcription regulator complex"/>
    <property type="evidence" value="ECO:0007669"/>
    <property type="project" value="TreeGrafter"/>
</dbReference>
<dbReference type="RefSeq" id="XP_038059147.1">
    <property type="nucleotide sequence ID" value="XM_038203219.1"/>
</dbReference>
<protein>
    <recommendedName>
        <fullName evidence="1">MADF domain-containing protein</fullName>
    </recommendedName>
</protein>
<evidence type="ECO:0000313" key="3">
    <source>
        <dbReference type="Proteomes" id="UP000887568"/>
    </source>
</evidence>
<dbReference type="GO" id="GO:0005634">
    <property type="term" value="C:nucleus"/>
    <property type="evidence" value="ECO:0007669"/>
    <property type="project" value="TreeGrafter"/>
</dbReference>
<dbReference type="PROSITE" id="PS51029">
    <property type="entry name" value="MADF"/>
    <property type="match status" value="1"/>
</dbReference>
<evidence type="ECO:0000313" key="2">
    <source>
        <dbReference type="EnsemblMetazoa" id="XP_038059147.1"/>
    </source>
</evidence>
<evidence type="ECO:0000259" key="1">
    <source>
        <dbReference type="PROSITE" id="PS51029"/>
    </source>
</evidence>
<dbReference type="InterPro" id="IPR006578">
    <property type="entry name" value="MADF-dom"/>
</dbReference>
<dbReference type="AlphaFoldDB" id="A0A914A5L4"/>
<dbReference type="PANTHER" id="PTHR12243">
    <property type="entry name" value="MADF DOMAIN TRANSCRIPTION FACTOR"/>
    <property type="match status" value="1"/>
</dbReference>
<keyword evidence="3" id="KW-1185">Reference proteome</keyword>
<dbReference type="InterPro" id="IPR039353">
    <property type="entry name" value="TF_Adf1"/>
</dbReference>
<accession>A0A914A5L4</accession>
<dbReference type="Proteomes" id="UP000887568">
    <property type="component" value="Unplaced"/>
</dbReference>
<name>A0A914A5L4_PATMI</name>
<reference evidence="2" key="1">
    <citation type="submission" date="2022-11" db="UniProtKB">
        <authorList>
            <consortium name="EnsemblMetazoa"/>
        </authorList>
    </citation>
    <scope>IDENTIFICATION</scope>
</reference>
<dbReference type="SMART" id="SM00595">
    <property type="entry name" value="MADF"/>
    <property type="match status" value="1"/>
</dbReference>
<dbReference type="EnsemblMetazoa" id="XM_038203219.1">
    <property type="protein sequence ID" value="XP_038059147.1"/>
    <property type="gene ID" value="LOC119730359"/>
</dbReference>
<dbReference type="PANTHER" id="PTHR12243:SF67">
    <property type="entry name" value="COREPRESSOR OF PANGOLIN, ISOFORM A-RELATED"/>
    <property type="match status" value="1"/>
</dbReference>
<dbReference type="GeneID" id="119730359"/>
<dbReference type="GO" id="GO:0006357">
    <property type="term" value="P:regulation of transcription by RNA polymerase II"/>
    <property type="evidence" value="ECO:0007669"/>
    <property type="project" value="TreeGrafter"/>
</dbReference>
<feature type="domain" description="MADF" evidence="1">
    <location>
        <begin position="7"/>
        <end position="99"/>
    </location>
</feature>
<dbReference type="Pfam" id="PF10545">
    <property type="entry name" value="MADF_DNA_bdg"/>
    <property type="match status" value="1"/>
</dbReference>
<organism evidence="2 3">
    <name type="scientific">Patiria miniata</name>
    <name type="common">Bat star</name>
    <name type="synonym">Asterina miniata</name>
    <dbReference type="NCBI Taxonomy" id="46514"/>
    <lineage>
        <taxon>Eukaryota</taxon>
        <taxon>Metazoa</taxon>
        <taxon>Echinodermata</taxon>
        <taxon>Eleutherozoa</taxon>
        <taxon>Asterozoa</taxon>
        <taxon>Asteroidea</taxon>
        <taxon>Valvatacea</taxon>
        <taxon>Valvatida</taxon>
        <taxon>Asterinidae</taxon>
        <taxon>Patiria</taxon>
    </lineage>
</organism>
<proteinExistence type="predicted"/>
<sequence>MPALMEKLFELVRKNPPLYDASDSRHKDAVLIANIWDKIADSMGVDGTDGQAWRKKWRNQRDQFVRGKREMKTKSGQAAKTAVKWKYMDVLSFLVPYVMEAPTESNYTYDSDHEKSASVMGDQACQQSDVETNVSMSAAWYTCWPRPVAVASPVTVADRSRFCLTVVNPYRAGAHSVRIG</sequence>